<reference evidence="1 2" key="1">
    <citation type="submission" date="2016-01" db="EMBL/GenBank/DDBJ databases">
        <title>High potential of lignocellulose degradation of a new Verrucomicrobia species.</title>
        <authorList>
            <person name="Wang Y."/>
            <person name="Shi Y."/>
            <person name="Qiu Z."/>
            <person name="Liu S."/>
            <person name="Yang H."/>
        </authorList>
    </citation>
    <scope>NUCLEOTIDE SEQUENCE [LARGE SCALE GENOMIC DNA]</scope>
    <source>
        <strain evidence="1 2">TSB47</strain>
    </source>
</reference>
<keyword evidence="2" id="KW-1185">Reference proteome</keyword>
<name>A0A178IPU4_9BACT</name>
<protein>
    <submittedName>
        <fullName evidence="1">Uncharacterized protein</fullName>
    </submittedName>
</protein>
<evidence type="ECO:0000313" key="1">
    <source>
        <dbReference type="EMBL" id="OAM91893.1"/>
    </source>
</evidence>
<dbReference type="Pfam" id="PF07215">
    <property type="entry name" value="DUF1419"/>
    <property type="match status" value="1"/>
</dbReference>
<accession>A0A178IPU4</accession>
<proteinExistence type="predicted"/>
<dbReference type="AlphaFoldDB" id="A0A178IPU4"/>
<sequence length="87" mass="9997">MVKTLDADFEANRQVWRETTESVYHEMLNILPPAYLEADMFMLGEPYSHNANGEAVFSIFMAREGHYFALHGTRRQVRDGKLPPLPA</sequence>
<dbReference type="Proteomes" id="UP000078486">
    <property type="component" value="Unassembled WGS sequence"/>
</dbReference>
<evidence type="ECO:0000313" key="2">
    <source>
        <dbReference type="Proteomes" id="UP000078486"/>
    </source>
</evidence>
<dbReference type="InterPro" id="IPR009862">
    <property type="entry name" value="DUF1419"/>
</dbReference>
<gene>
    <name evidence="1" type="ORF">AW736_26295</name>
</gene>
<comment type="caution">
    <text evidence="1">The sequence shown here is derived from an EMBL/GenBank/DDBJ whole genome shotgun (WGS) entry which is preliminary data.</text>
</comment>
<dbReference type="EMBL" id="LRRQ01000003">
    <property type="protein sequence ID" value="OAM91893.1"/>
    <property type="molecule type" value="Genomic_DNA"/>
</dbReference>
<organism evidence="1 2">
    <name type="scientific">Termitidicoccus mucosus</name>
    <dbReference type="NCBI Taxonomy" id="1184151"/>
    <lineage>
        <taxon>Bacteria</taxon>
        <taxon>Pseudomonadati</taxon>
        <taxon>Verrucomicrobiota</taxon>
        <taxon>Opitutia</taxon>
        <taxon>Opitutales</taxon>
        <taxon>Opitutaceae</taxon>
        <taxon>Termitidicoccus</taxon>
    </lineage>
</organism>